<evidence type="ECO:0000256" key="1">
    <source>
        <dbReference type="SAM" id="MobiDB-lite"/>
    </source>
</evidence>
<dbReference type="WBParaSite" id="nRc.2.0.1.t14722-RA">
    <property type="protein sequence ID" value="nRc.2.0.1.t14722-RA"/>
    <property type="gene ID" value="nRc.2.0.1.g14722"/>
</dbReference>
<accession>A0A915IKL6</accession>
<keyword evidence="2" id="KW-1185">Reference proteome</keyword>
<feature type="region of interest" description="Disordered" evidence="1">
    <location>
        <begin position="118"/>
        <end position="139"/>
    </location>
</feature>
<dbReference type="AlphaFoldDB" id="A0A915IKL6"/>
<evidence type="ECO:0000313" key="3">
    <source>
        <dbReference type="WBParaSite" id="nRc.2.0.1.t14722-RA"/>
    </source>
</evidence>
<name>A0A915IKL6_ROMCU</name>
<sequence>MPECLTGRGGQYKKRLGPIPVRNRTFCSRQTGLRPVERCNCLSRRSPLVAARRRGVPGQDYWGKITIGKLAIMAPLTAFSKSQSSKIINGRQLLALINLRNIFVNIYTCTTLNTPLGKPAAAKTSPKSTGVMGAHGDGL</sequence>
<organism evidence="2 3">
    <name type="scientific">Romanomermis culicivorax</name>
    <name type="common">Nematode worm</name>
    <dbReference type="NCBI Taxonomy" id="13658"/>
    <lineage>
        <taxon>Eukaryota</taxon>
        <taxon>Metazoa</taxon>
        <taxon>Ecdysozoa</taxon>
        <taxon>Nematoda</taxon>
        <taxon>Enoplea</taxon>
        <taxon>Dorylaimia</taxon>
        <taxon>Mermithida</taxon>
        <taxon>Mermithoidea</taxon>
        <taxon>Mermithidae</taxon>
        <taxon>Romanomermis</taxon>
    </lineage>
</organism>
<dbReference type="Proteomes" id="UP000887565">
    <property type="component" value="Unplaced"/>
</dbReference>
<evidence type="ECO:0000313" key="2">
    <source>
        <dbReference type="Proteomes" id="UP000887565"/>
    </source>
</evidence>
<reference evidence="3" key="1">
    <citation type="submission" date="2022-11" db="UniProtKB">
        <authorList>
            <consortium name="WormBaseParasite"/>
        </authorList>
    </citation>
    <scope>IDENTIFICATION</scope>
</reference>
<proteinExistence type="predicted"/>
<protein>
    <submittedName>
        <fullName evidence="3">Uncharacterized protein</fullName>
    </submittedName>
</protein>